<keyword evidence="10" id="KW-1185">Reference proteome</keyword>
<keyword evidence="5 7" id="KW-1133">Transmembrane helix</keyword>
<dbReference type="Pfam" id="PF05977">
    <property type="entry name" value="MFS_3"/>
    <property type="match status" value="1"/>
</dbReference>
<comment type="subcellular location">
    <subcellularLocation>
        <location evidence="1">Cell membrane</location>
        <topology evidence="1">Multi-pass membrane protein</topology>
    </subcellularLocation>
</comment>
<feature type="transmembrane region" description="Helical" evidence="7">
    <location>
        <begin position="17"/>
        <end position="40"/>
    </location>
</feature>
<feature type="transmembrane region" description="Helical" evidence="7">
    <location>
        <begin position="379"/>
        <end position="397"/>
    </location>
</feature>
<gene>
    <name evidence="9" type="ORF">EOD42_24725</name>
</gene>
<keyword evidence="4 7" id="KW-0812">Transmembrane</keyword>
<evidence type="ECO:0000313" key="10">
    <source>
        <dbReference type="Proteomes" id="UP000282957"/>
    </source>
</evidence>
<feature type="transmembrane region" description="Helical" evidence="7">
    <location>
        <begin position="79"/>
        <end position="98"/>
    </location>
</feature>
<name>A0A437LX64_9PROT</name>
<evidence type="ECO:0000256" key="7">
    <source>
        <dbReference type="SAM" id="Phobius"/>
    </source>
</evidence>
<evidence type="ECO:0000256" key="2">
    <source>
        <dbReference type="ARBA" id="ARBA00022448"/>
    </source>
</evidence>
<dbReference type="InterPro" id="IPR020846">
    <property type="entry name" value="MFS_dom"/>
</dbReference>
<evidence type="ECO:0000259" key="8">
    <source>
        <dbReference type="PROSITE" id="PS50850"/>
    </source>
</evidence>
<dbReference type="RefSeq" id="WP_127790283.1">
    <property type="nucleotide sequence ID" value="NZ_SACL01000016.1"/>
</dbReference>
<comment type="caution">
    <text evidence="9">The sequence shown here is derived from an EMBL/GenBank/DDBJ whole genome shotgun (WGS) entry which is preliminary data.</text>
</comment>
<dbReference type="InterPro" id="IPR036259">
    <property type="entry name" value="MFS_trans_sf"/>
</dbReference>
<feature type="transmembrane region" description="Helical" evidence="7">
    <location>
        <begin position="289"/>
        <end position="312"/>
    </location>
</feature>
<dbReference type="SUPFAM" id="SSF103473">
    <property type="entry name" value="MFS general substrate transporter"/>
    <property type="match status" value="1"/>
</dbReference>
<feature type="transmembrane region" description="Helical" evidence="7">
    <location>
        <begin position="259"/>
        <end position="277"/>
    </location>
</feature>
<feature type="transmembrane region" description="Helical" evidence="7">
    <location>
        <begin position="104"/>
        <end position="128"/>
    </location>
</feature>
<evidence type="ECO:0000313" key="9">
    <source>
        <dbReference type="EMBL" id="RVT89970.1"/>
    </source>
</evidence>
<proteinExistence type="predicted"/>
<dbReference type="PROSITE" id="PS50850">
    <property type="entry name" value="MFS"/>
    <property type="match status" value="1"/>
</dbReference>
<dbReference type="PANTHER" id="PTHR23513:SF11">
    <property type="entry name" value="STAPHYLOFERRIN A TRANSPORTER"/>
    <property type="match status" value="1"/>
</dbReference>
<dbReference type="GO" id="GO:0022857">
    <property type="term" value="F:transmembrane transporter activity"/>
    <property type="evidence" value="ECO:0007669"/>
    <property type="project" value="InterPro"/>
</dbReference>
<feature type="transmembrane region" description="Helical" evidence="7">
    <location>
        <begin position="52"/>
        <end position="72"/>
    </location>
</feature>
<dbReference type="GO" id="GO:0005886">
    <property type="term" value="C:plasma membrane"/>
    <property type="evidence" value="ECO:0007669"/>
    <property type="project" value="UniProtKB-SubCell"/>
</dbReference>
<dbReference type="OrthoDB" id="9809918at2"/>
<accession>A0A437LX64</accession>
<evidence type="ECO:0000256" key="5">
    <source>
        <dbReference type="ARBA" id="ARBA00022989"/>
    </source>
</evidence>
<sequence>MPAPSAFAPLRHPAFRLLWVASLASNIGLWIQNTAAGWLMTSLAPSPAMVSMVQAASMLPVFLLALPSGALADIMERRSYLLLTQAWLFVSATLLVVVELSGGLGAWSLLAFTFLLGCGMAMSFPGWAATTPELVPREDLVGAIALNGINFNIARALGPAAGGLIVASFGVGVAFAINAVCIAALAVALVFWKREAPRASLPPESFLSAIAVGLRFVRNTPAVKAAILRAMVFFLFGAAVWGLMPLLVRQELQLGAEAFGLMLGCMGAGAVFSGFIMPRFRARYGRGAIVLRASLISSGAMAVMGLAAPLGIGWPAVAVGIFLYGMCWLAGASTLQAAASLAAPGWVRARALGIYQMSFFGAMAAGSVFAGWLGSQIGVPGALCLFAGLGAASALLVKRFGLDADTTDSKPAEQLRHIRPEPAAAELRELLHGESGRVLESVRYTIEPEGRAAFLLHMEQVRGVRMRAGAKLWRLYENVAHPERFVEMWVTASWTEHLREERRMTETDKAIVAKAAQFATGAEASRYINLM</sequence>
<dbReference type="InterPro" id="IPR010290">
    <property type="entry name" value="TM_effector"/>
</dbReference>
<keyword evidence="2" id="KW-0813">Transport</keyword>
<feature type="transmembrane region" description="Helical" evidence="7">
    <location>
        <begin position="226"/>
        <end position="247"/>
    </location>
</feature>
<dbReference type="CDD" id="cd06173">
    <property type="entry name" value="MFS_MefA_like"/>
    <property type="match status" value="1"/>
</dbReference>
<evidence type="ECO:0000256" key="3">
    <source>
        <dbReference type="ARBA" id="ARBA00022475"/>
    </source>
</evidence>
<organism evidence="9 10">
    <name type="scientific">Rhodovarius crocodyli</name>
    <dbReference type="NCBI Taxonomy" id="1979269"/>
    <lineage>
        <taxon>Bacteria</taxon>
        <taxon>Pseudomonadati</taxon>
        <taxon>Pseudomonadota</taxon>
        <taxon>Alphaproteobacteria</taxon>
        <taxon>Acetobacterales</taxon>
        <taxon>Roseomonadaceae</taxon>
        <taxon>Rhodovarius</taxon>
    </lineage>
</organism>
<dbReference type="EMBL" id="SACL01000016">
    <property type="protein sequence ID" value="RVT89970.1"/>
    <property type="molecule type" value="Genomic_DNA"/>
</dbReference>
<feature type="transmembrane region" description="Helical" evidence="7">
    <location>
        <begin position="354"/>
        <end position="373"/>
    </location>
</feature>
<feature type="domain" description="Major facilitator superfamily (MFS) profile" evidence="8">
    <location>
        <begin position="14"/>
        <end position="405"/>
    </location>
</feature>
<protein>
    <submittedName>
        <fullName evidence="9">MFS transporter</fullName>
    </submittedName>
</protein>
<dbReference type="Proteomes" id="UP000282957">
    <property type="component" value="Unassembled WGS sequence"/>
</dbReference>
<reference evidence="9 10" key="1">
    <citation type="submission" date="2019-01" db="EMBL/GenBank/DDBJ databases">
        <authorList>
            <person name="Chen W.-M."/>
        </authorList>
    </citation>
    <scope>NUCLEOTIDE SEQUENCE [LARGE SCALE GENOMIC DNA]</scope>
    <source>
        <strain evidence="9 10">CCP-6</strain>
    </source>
</reference>
<dbReference type="Gene3D" id="1.20.1250.20">
    <property type="entry name" value="MFS general substrate transporter like domains"/>
    <property type="match status" value="1"/>
</dbReference>
<dbReference type="PANTHER" id="PTHR23513">
    <property type="entry name" value="INTEGRAL MEMBRANE EFFLUX PROTEIN-RELATED"/>
    <property type="match status" value="1"/>
</dbReference>
<feature type="transmembrane region" description="Helical" evidence="7">
    <location>
        <begin position="164"/>
        <end position="192"/>
    </location>
</feature>
<keyword evidence="6 7" id="KW-0472">Membrane</keyword>
<dbReference type="AlphaFoldDB" id="A0A437LX64"/>
<evidence type="ECO:0000256" key="4">
    <source>
        <dbReference type="ARBA" id="ARBA00022692"/>
    </source>
</evidence>
<keyword evidence="3" id="KW-1003">Cell membrane</keyword>
<evidence type="ECO:0000256" key="1">
    <source>
        <dbReference type="ARBA" id="ARBA00004651"/>
    </source>
</evidence>
<evidence type="ECO:0000256" key="6">
    <source>
        <dbReference type="ARBA" id="ARBA00023136"/>
    </source>
</evidence>
<feature type="transmembrane region" description="Helical" evidence="7">
    <location>
        <begin position="318"/>
        <end position="342"/>
    </location>
</feature>
<feature type="transmembrane region" description="Helical" evidence="7">
    <location>
        <begin position="140"/>
        <end position="158"/>
    </location>
</feature>